<dbReference type="Proteomes" id="UP000183529">
    <property type="component" value="Unassembled WGS sequence"/>
</dbReference>
<evidence type="ECO:0000256" key="9">
    <source>
        <dbReference type="SAM" id="Phobius"/>
    </source>
</evidence>
<feature type="transmembrane region" description="Helical" evidence="9">
    <location>
        <begin position="103"/>
        <end position="124"/>
    </location>
</feature>
<evidence type="ECO:0000256" key="1">
    <source>
        <dbReference type="ARBA" id="ARBA00004429"/>
    </source>
</evidence>
<reference evidence="10 11" key="1">
    <citation type="submission" date="2016-10" db="EMBL/GenBank/DDBJ databases">
        <authorList>
            <person name="Varghese N."/>
            <person name="Submissions S."/>
        </authorList>
    </citation>
    <scope>NUCLEOTIDE SEQUENCE [LARGE SCALE GENOMIC DNA]</scope>
    <source>
        <strain evidence="10 11">LMG 22274</strain>
    </source>
</reference>
<keyword evidence="3" id="KW-1003">Cell membrane</keyword>
<keyword evidence="5 9" id="KW-0812">Transmembrane</keyword>
<name>A0AAQ1GCA6_9BURK</name>
<evidence type="ECO:0000256" key="4">
    <source>
        <dbReference type="ARBA" id="ARBA00022519"/>
    </source>
</evidence>
<dbReference type="EMBL" id="FNZM01000002">
    <property type="protein sequence ID" value="SEJ09404.1"/>
    <property type="molecule type" value="Genomic_DNA"/>
</dbReference>
<gene>
    <name evidence="10" type="ORF">SAMN05216550_102390</name>
</gene>
<comment type="subcellular location">
    <subcellularLocation>
        <location evidence="1">Cell inner membrane</location>
        <topology evidence="1">Multi-pass membrane protein</topology>
    </subcellularLocation>
</comment>
<keyword evidence="2" id="KW-0813">Transport</keyword>
<evidence type="ECO:0000256" key="2">
    <source>
        <dbReference type="ARBA" id="ARBA00022448"/>
    </source>
</evidence>
<evidence type="ECO:0000256" key="7">
    <source>
        <dbReference type="ARBA" id="ARBA00023136"/>
    </source>
</evidence>
<comment type="caution">
    <text evidence="10">The sequence shown here is derived from an EMBL/GenBank/DDBJ whole genome shotgun (WGS) entry which is preliminary data.</text>
</comment>
<feature type="transmembrane region" description="Helical" evidence="9">
    <location>
        <begin position="55"/>
        <end position="74"/>
    </location>
</feature>
<keyword evidence="4" id="KW-0997">Cell inner membrane</keyword>
<dbReference type="PANTHER" id="PTHR30574:SF1">
    <property type="entry name" value="SULPHUR TRANSPORT DOMAIN-CONTAINING PROTEIN"/>
    <property type="match status" value="1"/>
</dbReference>
<feature type="transmembrane region" description="Helical" evidence="9">
    <location>
        <begin position="145"/>
        <end position="165"/>
    </location>
</feature>
<keyword evidence="6 9" id="KW-1133">Transmembrane helix</keyword>
<evidence type="ECO:0000256" key="6">
    <source>
        <dbReference type="ARBA" id="ARBA00022989"/>
    </source>
</evidence>
<evidence type="ECO:0000313" key="10">
    <source>
        <dbReference type="EMBL" id="SEJ09404.1"/>
    </source>
</evidence>
<dbReference type="PANTHER" id="PTHR30574">
    <property type="entry name" value="INNER MEMBRANE PROTEIN YEDE"/>
    <property type="match status" value="1"/>
</dbReference>
<protein>
    <recommendedName>
        <fullName evidence="12">YeeE/YedE family protein</fullName>
    </recommendedName>
</protein>
<evidence type="ECO:0000313" key="11">
    <source>
        <dbReference type="Proteomes" id="UP000183529"/>
    </source>
</evidence>
<evidence type="ECO:0000256" key="3">
    <source>
        <dbReference type="ARBA" id="ARBA00022475"/>
    </source>
</evidence>
<evidence type="ECO:0008006" key="12">
    <source>
        <dbReference type="Google" id="ProtNLM"/>
    </source>
</evidence>
<evidence type="ECO:0000256" key="8">
    <source>
        <dbReference type="ARBA" id="ARBA00035655"/>
    </source>
</evidence>
<dbReference type="AlphaFoldDB" id="A0AAQ1GCA6"/>
<dbReference type="RefSeq" id="WP_074981771.1">
    <property type="nucleotide sequence ID" value="NZ_CADFGN010000002.1"/>
</dbReference>
<keyword evidence="7 9" id="KW-0472">Membrane</keyword>
<feature type="transmembrane region" description="Helical" evidence="9">
    <location>
        <begin position="12"/>
        <end position="34"/>
    </location>
</feature>
<dbReference type="InterPro" id="IPR007272">
    <property type="entry name" value="Sulf_transp_TsuA/YedE"/>
</dbReference>
<accession>A0AAQ1GCA6</accession>
<evidence type="ECO:0000256" key="5">
    <source>
        <dbReference type="ARBA" id="ARBA00022692"/>
    </source>
</evidence>
<organism evidence="10 11">
    <name type="scientific">Paraburkholderia tropica</name>
    <dbReference type="NCBI Taxonomy" id="92647"/>
    <lineage>
        <taxon>Bacteria</taxon>
        <taxon>Pseudomonadati</taxon>
        <taxon>Pseudomonadota</taxon>
        <taxon>Betaproteobacteria</taxon>
        <taxon>Burkholderiales</taxon>
        <taxon>Burkholderiaceae</taxon>
        <taxon>Paraburkholderia</taxon>
    </lineage>
</organism>
<comment type="similarity">
    <text evidence="8">Belongs to the TsuA/YedE (TC 9.B.102) family.</text>
</comment>
<sequence>MNIDLAHFTPLASLAGGLMIGAAAALLVLGNGRVAGISGIVGGLLRVRDAAEERAWRLAFVAGLCAAPWVWWLARMNVGATSDATSGAASSTTASAALPASSIAAIITASPITLIVAGLLVGIGTRYGSGCTSGHGVCGIARGSLRSFAATGLFMAAGFVTVYVARHLVGA</sequence>
<dbReference type="GO" id="GO:0005886">
    <property type="term" value="C:plasma membrane"/>
    <property type="evidence" value="ECO:0007669"/>
    <property type="project" value="UniProtKB-SubCell"/>
</dbReference>
<proteinExistence type="inferred from homology"/>